<feature type="region of interest" description="Disordered" evidence="1">
    <location>
        <begin position="1"/>
        <end position="95"/>
    </location>
</feature>
<sequence length="95" mass="9910">MANRTEVGMKSPLHERQTSDYFGPSVSARPLTESVTSPSVGTPSGNRGVPTNSNAPLDVATSVDINSRQHSNVTSPGLFDYGNSPGSANHPFGLP</sequence>
<dbReference type="InParanoid" id="A0A1E1JQ87"/>
<comment type="caution">
    <text evidence="2">The sequence shown here is derived from an EMBL/GenBank/DDBJ whole genome shotgun (WGS) entry which is preliminary data.</text>
</comment>
<dbReference type="EMBL" id="FJUW01000001">
    <property type="protein sequence ID" value="CZS87975.1"/>
    <property type="molecule type" value="Genomic_DNA"/>
</dbReference>
<dbReference type="AlphaFoldDB" id="A0A1E1JQ87"/>
<feature type="compositionally biased region" description="Polar residues" evidence="1">
    <location>
        <begin position="63"/>
        <end position="75"/>
    </location>
</feature>
<proteinExistence type="predicted"/>
<evidence type="ECO:0000313" key="3">
    <source>
        <dbReference type="Proteomes" id="UP000178129"/>
    </source>
</evidence>
<reference evidence="3" key="1">
    <citation type="submission" date="2016-03" db="EMBL/GenBank/DDBJ databases">
        <authorList>
            <person name="Ploux O."/>
        </authorList>
    </citation>
    <scope>NUCLEOTIDE SEQUENCE [LARGE SCALE GENOMIC DNA]</scope>
    <source>
        <strain evidence="3">UK7</strain>
    </source>
</reference>
<dbReference type="Proteomes" id="UP000178129">
    <property type="component" value="Unassembled WGS sequence"/>
</dbReference>
<evidence type="ECO:0000256" key="1">
    <source>
        <dbReference type="SAM" id="MobiDB-lite"/>
    </source>
</evidence>
<organism evidence="2 3">
    <name type="scientific">Rhynchosporium graminicola</name>
    <dbReference type="NCBI Taxonomy" id="2792576"/>
    <lineage>
        <taxon>Eukaryota</taxon>
        <taxon>Fungi</taxon>
        <taxon>Dikarya</taxon>
        <taxon>Ascomycota</taxon>
        <taxon>Pezizomycotina</taxon>
        <taxon>Leotiomycetes</taxon>
        <taxon>Helotiales</taxon>
        <taxon>Ploettnerulaceae</taxon>
        <taxon>Rhynchosporium</taxon>
    </lineage>
</organism>
<protein>
    <submittedName>
        <fullName evidence="2">Uncharacterized protein</fullName>
    </submittedName>
</protein>
<gene>
    <name evidence="2" type="ORF">RCO7_00945</name>
</gene>
<feature type="compositionally biased region" description="Polar residues" evidence="1">
    <location>
        <begin position="33"/>
        <end position="55"/>
    </location>
</feature>
<keyword evidence="3" id="KW-1185">Reference proteome</keyword>
<accession>A0A1E1JQ87</accession>
<evidence type="ECO:0000313" key="2">
    <source>
        <dbReference type="EMBL" id="CZS87975.1"/>
    </source>
</evidence>
<name>A0A1E1JQ87_9HELO</name>